<dbReference type="Proteomes" id="UP001310692">
    <property type="component" value="Unassembled WGS sequence"/>
</dbReference>
<comment type="caution">
    <text evidence="2">The sequence shown here is derived from an EMBL/GenBank/DDBJ whole genome shotgun (WGS) entry which is preliminary data.</text>
</comment>
<feature type="chain" id="PRO_5045491149" evidence="1">
    <location>
        <begin position="23"/>
        <end position="236"/>
    </location>
</feature>
<evidence type="ECO:0000313" key="2">
    <source>
        <dbReference type="EMBL" id="MEE2565874.1"/>
    </source>
</evidence>
<dbReference type="Pfam" id="PF13852">
    <property type="entry name" value="DUF4197"/>
    <property type="match status" value="1"/>
</dbReference>
<gene>
    <name evidence="2" type="ORF">V0U35_04215</name>
</gene>
<dbReference type="RefSeq" id="WP_330195405.1">
    <property type="nucleotide sequence ID" value="NZ_JAZDRO010000001.1"/>
</dbReference>
<feature type="signal peptide" evidence="1">
    <location>
        <begin position="1"/>
        <end position="22"/>
    </location>
</feature>
<evidence type="ECO:0000256" key="1">
    <source>
        <dbReference type="SAM" id="SignalP"/>
    </source>
</evidence>
<dbReference type="EMBL" id="JAZDRO010000001">
    <property type="protein sequence ID" value="MEE2565874.1"/>
    <property type="molecule type" value="Genomic_DNA"/>
</dbReference>
<organism evidence="2 3">
    <name type="scientific">Hyphobacterium marinum</name>
    <dbReference type="NCBI Taxonomy" id="3116574"/>
    <lineage>
        <taxon>Bacteria</taxon>
        <taxon>Pseudomonadati</taxon>
        <taxon>Pseudomonadota</taxon>
        <taxon>Alphaproteobacteria</taxon>
        <taxon>Maricaulales</taxon>
        <taxon>Maricaulaceae</taxon>
        <taxon>Hyphobacterium</taxon>
    </lineage>
</organism>
<keyword evidence="1" id="KW-0732">Signal</keyword>
<sequence>MPTRRHVLATLAALGVAPSAFAQLDSASGIRQMLTAATRAATDRLGRHNGFFADSIVRIPLPGILGTTQRRLQPLGLAGPLDDLELRMNRAAESVMPAARDLVTGAIGNLSLSDGIGILRGGDTAATDYLERETAAPLGRLLRPPMETTLAQSGAYAALDSAASLVSDNRSGIGRLFGRSRGNSLATGLRGEVTDFAVTRALDGVFHYVGEEERGFRRNPLGRSEDILRGLFGRRP</sequence>
<dbReference type="InterPro" id="IPR025245">
    <property type="entry name" value="DUF4197"/>
</dbReference>
<keyword evidence="3" id="KW-1185">Reference proteome</keyword>
<evidence type="ECO:0000313" key="3">
    <source>
        <dbReference type="Proteomes" id="UP001310692"/>
    </source>
</evidence>
<name>A0ABU7LWD8_9PROT</name>
<accession>A0ABU7LWD8</accession>
<protein>
    <submittedName>
        <fullName evidence="2">DUF4197 domain-containing protein</fullName>
    </submittedName>
</protein>
<proteinExistence type="predicted"/>
<reference evidence="2 3" key="1">
    <citation type="submission" date="2024-01" db="EMBL/GenBank/DDBJ databases">
        <title>Hyphobacterium bacterium isolated from marine sediment.</title>
        <authorList>
            <person name="Zhao S."/>
        </authorList>
    </citation>
    <scope>NUCLEOTIDE SEQUENCE [LARGE SCALE GENOMIC DNA]</scope>
    <source>
        <strain evidence="2 3">Y60-23</strain>
    </source>
</reference>